<keyword evidence="2" id="KW-0732">Signal</keyword>
<accession>A0ABY9RX61</accession>
<evidence type="ECO:0000256" key="2">
    <source>
        <dbReference type="SAM" id="SignalP"/>
    </source>
</evidence>
<dbReference type="Proteomes" id="UP001250858">
    <property type="component" value="Chromosome"/>
</dbReference>
<feature type="compositionally biased region" description="Gly residues" evidence="1">
    <location>
        <begin position="45"/>
        <end position="63"/>
    </location>
</feature>
<sequence length="211" mass="21364">MDMRDMRAVTRVVGRRTALRYLAIGAGASLLAACGAGGGSGNDGAKGGNGTDGGAGSPGGSGGEQPKPKPTVAERALVAFVEGRWSITSRIGDESPFTYTAVITGGWWTLEYGEGRTSNGMWDISGGRLSVQVPENLGNGGDEGDVKEAAASNVPATVGDSLALVLPWQPPGAGGTGGGEKLNVDYTSKTGTLRIRHVDGTSVSTHTCTRA</sequence>
<evidence type="ECO:0008006" key="5">
    <source>
        <dbReference type="Google" id="ProtNLM"/>
    </source>
</evidence>
<feature type="signal peptide" evidence="2">
    <location>
        <begin position="1"/>
        <end position="32"/>
    </location>
</feature>
<evidence type="ECO:0000313" key="4">
    <source>
        <dbReference type="Proteomes" id="UP001250858"/>
    </source>
</evidence>
<keyword evidence="4" id="KW-1185">Reference proteome</keyword>
<feature type="chain" id="PRO_5045230193" description="Lipoprotein" evidence="2">
    <location>
        <begin position="33"/>
        <end position="211"/>
    </location>
</feature>
<name>A0ABY9RX61_9ACTN</name>
<dbReference type="RefSeq" id="WP_128985025.1">
    <property type="nucleotide sequence ID" value="NZ_CP133762.1"/>
</dbReference>
<gene>
    <name evidence="3" type="ORF">RGF97_14295</name>
</gene>
<reference evidence="3 4" key="1">
    <citation type="submission" date="2023-09" db="EMBL/GenBank/DDBJ databases">
        <title>Complete genome of Streptomyces roseicoloratus T14.</title>
        <authorList>
            <person name="Bashizi T."/>
            <person name="Kim M.-J."/>
            <person name="Lee G."/>
            <person name="Tagele S.B."/>
            <person name="Shin J.-H."/>
        </authorList>
    </citation>
    <scope>NUCLEOTIDE SEQUENCE [LARGE SCALE GENOMIC DNA]</scope>
    <source>
        <strain evidence="3 4">T14</strain>
    </source>
</reference>
<feature type="region of interest" description="Disordered" evidence="1">
    <location>
        <begin position="45"/>
        <end position="70"/>
    </location>
</feature>
<evidence type="ECO:0000313" key="3">
    <source>
        <dbReference type="EMBL" id="WMX45794.1"/>
    </source>
</evidence>
<dbReference type="PROSITE" id="PS51257">
    <property type="entry name" value="PROKAR_LIPOPROTEIN"/>
    <property type="match status" value="1"/>
</dbReference>
<proteinExistence type="predicted"/>
<dbReference type="EMBL" id="CP133762">
    <property type="protein sequence ID" value="WMX45794.1"/>
    <property type="molecule type" value="Genomic_DNA"/>
</dbReference>
<protein>
    <recommendedName>
        <fullName evidence="5">Lipoprotein</fullName>
    </recommendedName>
</protein>
<evidence type="ECO:0000256" key="1">
    <source>
        <dbReference type="SAM" id="MobiDB-lite"/>
    </source>
</evidence>
<organism evidence="3 4">
    <name type="scientific">Streptomyces roseicoloratus</name>
    <dbReference type="NCBI Taxonomy" id="2508722"/>
    <lineage>
        <taxon>Bacteria</taxon>
        <taxon>Bacillati</taxon>
        <taxon>Actinomycetota</taxon>
        <taxon>Actinomycetes</taxon>
        <taxon>Kitasatosporales</taxon>
        <taxon>Streptomycetaceae</taxon>
        <taxon>Streptomyces</taxon>
    </lineage>
</organism>